<feature type="domain" description="Endonuclease/exonuclease/phosphatase" evidence="1">
    <location>
        <begin position="29"/>
        <end position="191"/>
    </location>
</feature>
<organism evidence="2 3">
    <name type="scientific">Gossypium australe</name>
    <dbReference type="NCBI Taxonomy" id="47621"/>
    <lineage>
        <taxon>Eukaryota</taxon>
        <taxon>Viridiplantae</taxon>
        <taxon>Streptophyta</taxon>
        <taxon>Embryophyta</taxon>
        <taxon>Tracheophyta</taxon>
        <taxon>Spermatophyta</taxon>
        <taxon>Magnoliopsida</taxon>
        <taxon>eudicotyledons</taxon>
        <taxon>Gunneridae</taxon>
        <taxon>Pentapetalae</taxon>
        <taxon>rosids</taxon>
        <taxon>malvids</taxon>
        <taxon>Malvales</taxon>
        <taxon>Malvaceae</taxon>
        <taxon>Malvoideae</taxon>
        <taxon>Gossypium</taxon>
    </lineage>
</organism>
<keyword evidence="3" id="KW-1185">Reference proteome</keyword>
<evidence type="ECO:0000313" key="2">
    <source>
        <dbReference type="EMBL" id="KAA3489694.1"/>
    </source>
</evidence>
<dbReference type="EMBL" id="SMMG02000001">
    <property type="protein sequence ID" value="KAA3489694.1"/>
    <property type="molecule type" value="Genomic_DNA"/>
</dbReference>
<dbReference type="PANTHER" id="PTHR33710">
    <property type="entry name" value="BNAC02G09200D PROTEIN"/>
    <property type="match status" value="1"/>
</dbReference>
<gene>
    <name evidence="2" type="ORF">EPI10_033274</name>
</gene>
<sequence>METKLDGKRMEKVRRSCGFLNGIDIAIEGTRGGLCLAWKEEVEVTLKSFSRSHIDVLVKEENIDIEWRFTGFYVSPYANSKIESWNLLRRLADDKSQPWLVSGDFNEVMYSFEKMGGSLREEWKMEAFRETLEECPLEDIGFSGAWFTWEIGNFAENNIRERLDRGIANEKWRLLFPTAYIRHLAHSMSDHCPLLLNTINLKDWASSIKKGQEGMKRKLAEELEMLLENERNEDTLAKIIDTRVQLNMEMDRDEIYWEQWARANWLKVGDKNTTFFHNRALARKKLNMLYRLELGGERKTTEENINDSLIATFTKEVFAALKEMGPTKAPGPDGFPALFFQRGDIANFCLGILNDDQSFGQLNLRNIMLIPKFKNPVNLANFRPISLCTVPYKIVAKTVANRFQRIIRKCIDEAQSAFVPRRLISGNVTGV</sequence>
<keyword evidence="2" id="KW-0695">RNA-directed DNA polymerase</keyword>
<dbReference type="Pfam" id="PF03372">
    <property type="entry name" value="Exo_endo_phos"/>
    <property type="match status" value="1"/>
</dbReference>
<dbReference type="InterPro" id="IPR005135">
    <property type="entry name" value="Endo/exonuclease/phosphatase"/>
</dbReference>
<evidence type="ECO:0000259" key="1">
    <source>
        <dbReference type="Pfam" id="PF03372"/>
    </source>
</evidence>
<dbReference type="GO" id="GO:0003964">
    <property type="term" value="F:RNA-directed DNA polymerase activity"/>
    <property type="evidence" value="ECO:0007669"/>
    <property type="project" value="UniProtKB-KW"/>
</dbReference>
<name>A0A5B6X8S5_9ROSI</name>
<reference evidence="3" key="1">
    <citation type="journal article" date="2019" name="Plant Biotechnol. J.">
        <title>Genome sequencing of the Australian wild diploid species Gossypium australe highlights disease resistance and delayed gland morphogenesis.</title>
        <authorList>
            <person name="Cai Y."/>
            <person name="Cai X."/>
            <person name="Wang Q."/>
            <person name="Wang P."/>
            <person name="Zhang Y."/>
            <person name="Cai C."/>
            <person name="Xu Y."/>
            <person name="Wang K."/>
            <person name="Zhou Z."/>
            <person name="Wang C."/>
            <person name="Geng S."/>
            <person name="Li B."/>
            <person name="Dong Q."/>
            <person name="Hou Y."/>
            <person name="Wang H."/>
            <person name="Ai P."/>
            <person name="Liu Z."/>
            <person name="Yi F."/>
            <person name="Sun M."/>
            <person name="An G."/>
            <person name="Cheng J."/>
            <person name="Zhang Y."/>
            <person name="Shi Q."/>
            <person name="Xie Y."/>
            <person name="Shi X."/>
            <person name="Chang Y."/>
            <person name="Huang F."/>
            <person name="Chen Y."/>
            <person name="Hong S."/>
            <person name="Mi L."/>
            <person name="Sun Q."/>
            <person name="Zhang L."/>
            <person name="Zhou B."/>
            <person name="Peng R."/>
            <person name="Zhang X."/>
            <person name="Liu F."/>
        </authorList>
    </citation>
    <scope>NUCLEOTIDE SEQUENCE [LARGE SCALE GENOMIC DNA]</scope>
    <source>
        <strain evidence="3">cv. PA1801</strain>
    </source>
</reference>
<keyword evidence="2" id="KW-0548">Nucleotidyltransferase</keyword>
<dbReference type="OrthoDB" id="1431600at2759"/>
<proteinExistence type="predicted"/>
<dbReference type="SUPFAM" id="SSF56219">
    <property type="entry name" value="DNase I-like"/>
    <property type="match status" value="1"/>
</dbReference>
<dbReference type="AlphaFoldDB" id="A0A5B6X8S5"/>
<dbReference type="Proteomes" id="UP000325315">
    <property type="component" value="Unassembled WGS sequence"/>
</dbReference>
<dbReference type="PANTHER" id="PTHR33710:SF62">
    <property type="entry name" value="DUF4283 DOMAIN PROTEIN"/>
    <property type="match status" value="1"/>
</dbReference>
<comment type="caution">
    <text evidence="2">The sequence shown here is derived from an EMBL/GenBank/DDBJ whole genome shotgun (WGS) entry which is preliminary data.</text>
</comment>
<dbReference type="InterPro" id="IPR036691">
    <property type="entry name" value="Endo/exonu/phosph_ase_sf"/>
</dbReference>
<keyword evidence="2" id="KW-0808">Transferase</keyword>
<protein>
    <submittedName>
        <fullName evidence="2">Reverse transcriptase</fullName>
    </submittedName>
</protein>
<accession>A0A5B6X8S5</accession>
<dbReference type="Gene3D" id="3.60.10.10">
    <property type="entry name" value="Endonuclease/exonuclease/phosphatase"/>
    <property type="match status" value="1"/>
</dbReference>
<evidence type="ECO:0000313" key="3">
    <source>
        <dbReference type="Proteomes" id="UP000325315"/>
    </source>
</evidence>